<dbReference type="AlphaFoldDB" id="A0AAD2FY41"/>
<evidence type="ECO:0000313" key="1">
    <source>
        <dbReference type="EMBL" id="CAJ1956151.1"/>
    </source>
</evidence>
<keyword evidence="2" id="KW-1185">Reference proteome</keyword>
<dbReference type="EMBL" id="CAKOGP040001903">
    <property type="protein sequence ID" value="CAJ1956151.1"/>
    <property type="molecule type" value="Genomic_DNA"/>
</dbReference>
<name>A0AAD2FY41_9STRA</name>
<dbReference type="Proteomes" id="UP001295423">
    <property type="component" value="Unassembled WGS sequence"/>
</dbReference>
<reference evidence="1" key="1">
    <citation type="submission" date="2023-08" db="EMBL/GenBank/DDBJ databases">
        <authorList>
            <person name="Audoor S."/>
            <person name="Bilcke G."/>
        </authorList>
    </citation>
    <scope>NUCLEOTIDE SEQUENCE</scope>
</reference>
<comment type="caution">
    <text evidence="1">The sequence shown here is derived from an EMBL/GenBank/DDBJ whole genome shotgun (WGS) entry which is preliminary data.</text>
</comment>
<sequence>MVDSKMLELNSGVETNETIGVEQLDWASEMEEDGTFAGMLQMQHSEDRVRVVDLRMEETQLGAARLVGLRQCDLELTTIFLALVVE</sequence>
<proteinExistence type="predicted"/>
<evidence type="ECO:0000313" key="2">
    <source>
        <dbReference type="Proteomes" id="UP001295423"/>
    </source>
</evidence>
<organism evidence="1 2">
    <name type="scientific">Cylindrotheca closterium</name>
    <dbReference type="NCBI Taxonomy" id="2856"/>
    <lineage>
        <taxon>Eukaryota</taxon>
        <taxon>Sar</taxon>
        <taxon>Stramenopiles</taxon>
        <taxon>Ochrophyta</taxon>
        <taxon>Bacillariophyta</taxon>
        <taxon>Bacillariophyceae</taxon>
        <taxon>Bacillariophycidae</taxon>
        <taxon>Bacillariales</taxon>
        <taxon>Bacillariaceae</taxon>
        <taxon>Cylindrotheca</taxon>
    </lineage>
</organism>
<gene>
    <name evidence="1" type="ORF">CYCCA115_LOCUS16099</name>
</gene>
<accession>A0AAD2FY41</accession>
<protein>
    <submittedName>
        <fullName evidence="1">Uncharacterized protein</fullName>
    </submittedName>
</protein>